<organism evidence="1 2">
    <name type="scientific">Aquilegia coerulea</name>
    <name type="common">Rocky mountain columbine</name>
    <dbReference type="NCBI Taxonomy" id="218851"/>
    <lineage>
        <taxon>Eukaryota</taxon>
        <taxon>Viridiplantae</taxon>
        <taxon>Streptophyta</taxon>
        <taxon>Embryophyta</taxon>
        <taxon>Tracheophyta</taxon>
        <taxon>Spermatophyta</taxon>
        <taxon>Magnoliopsida</taxon>
        <taxon>Ranunculales</taxon>
        <taxon>Ranunculaceae</taxon>
        <taxon>Thalictroideae</taxon>
        <taxon>Aquilegia</taxon>
    </lineage>
</organism>
<dbReference type="Proteomes" id="UP000230069">
    <property type="component" value="Unassembled WGS sequence"/>
</dbReference>
<gene>
    <name evidence="1" type="ORF">AQUCO_01300015v1</name>
</gene>
<name>A0A2G5DZ93_AQUCA</name>
<dbReference type="InParanoid" id="A0A2G5DZ93"/>
<evidence type="ECO:0000313" key="2">
    <source>
        <dbReference type="Proteomes" id="UP000230069"/>
    </source>
</evidence>
<evidence type="ECO:0000313" key="1">
    <source>
        <dbReference type="EMBL" id="PIA48786.1"/>
    </source>
</evidence>
<dbReference type="OrthoDB" id="2020644at2759"/>
<sequence>MATDTKVSTSNLRFNCKEMQSFHFSDERNKILALLFSITDSRSIFSITDSRSIKVILTLTACHSKLVITYK</sequence>
<proteinExistence type="predicted"/>
<protein>
    <submittedName>
        <fullName evidence="1">Uncharacterized protein</fullName>
    </submittedName>
</protein>
<accession>A0A2G5DZ93</accession>
<dbReference type="AlphaFoldDB" id="A0A2G5DZ93"/>
<reference evidence="1 2" key="1">
    <citation type="submission" date="2017-09" db="EMBL/GenBank/DDBJ databases">
        <title>WGS assembly of Aquilegia coerulea Goldsmith.</title>
        <authorList>
            <person name="Hodges S."/>
            <person name="Kramer E."/>
            <person name="Nordborg M."/>
            <person name="Tomkins J."/>
            <person name="Borevitz J."/>
            <person name="Derieg N."/>
            <person name="Yan J."/>
            <person name="Mihaltcheva S."/>
            <person name="Hayes R.D."/>
            <person name="Rokhsar D."/>
        </authorList>
    </citation>
    <scope>NUCLEOTIDE SEQUENCE [LARGE SCALE GENOMIC DNA]</scope>
    <source>
        <strain evidence="2">cv. Goldsmith</strain>
    </source>
</reference>
<dbReference type="EMBL" id="KZ305030">
    <property type="protein sequence ID" value="PIA48786.1"/>
    <property type="molecule type" value="Genomic_DNA"/>
</dbReference>
<keyword evidence="2" id="KW-1185">Reference proteome</keyword>